<keyword evidence="2" id="KW-1185">Reference proteome</keyword>
<dbReference type="EMBL" id="CP086359">
    <property type="protein sequence ID" value="UNI20720.1"/>
    <property type="molecule type" value="Genomic_DNA"/>
</dbReference>
<reference evidence="1" key="1">
    <citation type="submission" date="2021-11" db="EMBL/GenBank/DDBJ databases">
        <title>Purpureocillium_takamizusanense_genome.</title>
        <authorList>
            <person name="Nguyen N.-H."/>
        </authorList>
    </citation>
    <scope>NUCLEOTIDE SEQUENCE</scope>
    <source>
        <strain evidence="1">PT3</strain>
    </source>
</reference>
<accession>A0A9Q8VBN8</accession>
<sequence length="117" mass="12417">MHRRVGPKTESYAKRMPVSVTTTYTDWTELSAIDPGHLPAPTSGFVTTITAPDGNIPCGNVQPCGHPASGNTFYDNGASIRTGWSTPLIPNWKYPVFTKLPKPTSGSSTSSSTSSTS</sequence>
<evidence type="ECO:0000313" key="1">
    <source>
        <dbReference type="EMBL" id="UNI20720.1"/>
    </source>
</evidence>
<dbReference type="AlphaFoldDB" id="A0A9Q8VBN8"/>
<dbReference type="RefSeq" id="XP_047844201.1">
    <property type="nucleotide sequence ID" value="XM_047988209.1"/>
</dbReference>
<gene>
    <name evidence="1" type="ORF">JDV02_006785</name>
</gene>
<dbReference type="GeneID" id="72068734"/>
<organism evidence="1 2">
    <name type="scientific">Purpureocillium takamizusanense</name>
    <dbReference type="NCBI Taxonomy" id="2060973"/>
    <lineage>
        <taxon>Eukaryota</taxon>
        <taxon>Fungi</taxon>
        <taxon>Dikarya</taxon>
        <taxon>Ascomycota</taxon>
        <taxon>Pezizomycotina</taxon>
        <taxon>Sordariomycetes</taxon>
        <taxon>Hypocreomycetidae</taxon>
        <taxon>Hypocreales</taxon>
        <taxon>Ophiocordycipitaceae</taxon>
        <taxon>Purpureocillium</taxon>
    </lineage>
</organism>
<evidence type="ECO:0000313" key="2">
    <source>
        <dbReference type="Proteomes" id="UP000829364"/>
    </source>
</evidence>
<name>A0A9Q8VBN8_9HYPO</name>
<dbReference type="KEGG" id="ptkz:JDV02_006785"/>
<protein>
    <submittedName>
        <fullName evidence="1">Uncharacterized protein</fullName>
    </submittedName>
</protein>
<proteinExistence type="predicted"/>
<dbReference type="Proteomes" id="UP000829364">
    <property type="component" value="Chromosome 6"/>
</dbReference>